<protein>
    <recommendedName>
        <fullName evidence="4">Osmotin, thaumatin-like protein</fullName>
    </recommendedName>
</protein>
<dbReference type="InterPro" id="IPR006771">
    <property type="entry name" value="CetA-like"/>
</dbReference>
<evidence type="ECO:0000256" key="1">
    <source>
        <dbReference type="SAM" id="SignalP"/>
    </source>
</evidence>
<dbReference type="OrthoDB" id="3682664at2759"/>
<keyword evidence="3" id="KW-1185">Reference proteome</keyword>
<feature type="chain" id="PRO_5025567136" description="Osmotin, thaumatin-like protein" evidence="1">
    <location>
        <begin position="23"/>
        <end position="244"/>
    </location>
</feature>
<keyword evidence="1" id="KW-0732">Signal</keyword>
<name>A0A6A6SF27_9PLEO</name>
<accession>A0A6A6SF27</accession>
<gene>
    <name evidence="2" type="ORF">P280DRAFT_475276</name>
</gene>
<dbReference type="Proteomes" id="UP000799753">
    <property type="component" value="Unassembled WGS sequence"/>
</dbReference>
<evidence type="ECO:0000313" key="2">
    <source>
        <dbReference type="EMBL" id="KAF2646379.1"/>
    </source>
</evidence>
<sequence length="244" mass="25937">MYCTTVSIYFVLLILHAHTSQTWHIRAPRGVLTEKVERQAPAASGGPSPPFKTLTITPDKATVLNSCAYTVYIKSVPGGLQGDCPDGGPLATIKSGATWSEKASRCGNGNTALKVYGKNPEEYGYDQQTNPVMQFEYGKTDNTMWYDLSFINCKDTPVESTSNDPGLHSCVGWKEGVQLGAGGGCRIAKCAPRGKCCKTSYCDPLGTAARVETGNEPTLGCTPSEAGMAFDDMGLTAELCAGNL</sequence>
<dbReference type="EMBL" id="MU006776">
    <property type="protein sequence ID" value="KAF2646379.1"/>
    <property type="molecule type" value="Genomic_DNA"/>
</dbReference>
<dbReference type="Pfam" id="PF04681">
    <property type="entry name" value="Bys1"/>
    <property type="match status" value="1"/>
</dbReference>
<reference evidence="2" key="1">
    <citation type="journal article" date="2020" name="Stud. Mycol.">
        <title>101 Dothideomycetes genomes: a test case for predicting lifestyles and emergence of pathogens.</title>
        <authorList>
            <person name="Haridas S."/>
            <person name="Albert R."/>
            <person name="Binder M."/>
            <person name="Bloem J."/>
            <person name="Labutti K."/>
            <person name="Salamov A."/>
            <person name="Andreopoulos B."/>
            <person name="Baker S."/>
            <person name="Barry K."/>
            <person name="Bills G."/>
            <person name="Bluhm B."/>
            <person name="Cannon C."/>
            <person name="Castanera R."/>
            <person name="Culley D."/>
            <person name="Daum C."/>
            <person name="Ezra D."/>
            <person name="Gonzalez J."/>
            <person name="Henrissat B."/>
            <person name="Kuo A."/>
            <person name="Liang C."/>
            <person name="Lipzen A."/>
            <person name="Lutzoni F."/>
            <person name="Magnuson J."/>
            <person name="Mondo S."/>
            <person name="Nolan M."/>
            <person name="Ohm R."/>
            <person name="Pangilinan J."/>
            <person name="Park H.-J."/>
            <person name="Ramirez L."/>
            <person name="Alfaro M."/>
            <person name="Sun H."/>
            <person name="Tritt A."/>
            <person name="Yoshinaga Y."/>
            <person name="Zwiers L.-H."/>
            <person name="Turgeon B."/>
            <person name="Goodwin S."/>
            <person name="Spatafora J."/>
            <person name="Crous P."/>
            <person name="Grigoriev I."/>
        </authorList>
    </citation>
    <scope>NUCLEOTIDE SEQUENCE</scope>
    <source>
        <strain evidence="2">CBS 473.64</strain>
    </source>
</reference>
<proteinExistence type="predicted"/>
<evidence type="ECO:0008006" key="4">
    <source>
        <dbReference type="Google" id="ProtNLM"/>
    </source>
</evidence>
<organism evidence="2 3">
    <name type="scientific">Massarina eburnea CBS 473.64</name>
    <dbReference type="NCBI Taxonomy" id="1395130"/>
    <lineage>
        <taxon>Eukaryota</taxon>
        <taxon>Fungi</taxon>
        <taxon>Dikarya</taxon>
        <taxon>Ascomycota</taxon>
        <taxon>Pezizomycotina</taxon>
        <taxon>Dothideomycetes</taxon>
        <taxon>Pleosporomycetidae</taxon>
        <taxon>Pleosporales</taxon>
        <taxon>Massarineae</taxon>
        <taxon>Massarinaceae</taxon>
        <taxon>Massarina</taxon>
    </lineage>
</organism>
<evidence type="ECO:0000313" key="3">
    <source>
        <dbReference type="Proteomes" id="UP000799753"/>
    </source>
</evidence>
<feature type="signal peptide" evidence="1">
    <location>
        <begin position="1"/>
        <end position="22"/>
    </location>
</feature>
<dbReference type="AlphaFoldDB" id="A0A6A6SF27"/>